<feature type="binding site" evidence="3">
    <location>
        <position position="211"/>
    </location>
    <ligand>
        <name>Mn(2+)</name>
        <dbReference type="ChEBI" id="CHEBI:29035"/>
        <label>1</label>
    </ligand>
</feature>
<protein>
    <submittedName>
        <fullName evidence="7">Oxalate decarboxylase, secreted</fullName>
    </submittedName>
</protein>
<dbReference type="InterPro" id="IPR017774">
    <property type="entry name" value="Bicupin_oxalate_deCO2ase/Oxase"/>
</dbReference>
<dbReference type="PANTHER" id="PTHR35848:SF9">
    <property type="entry name" value="SLL1358 PROTEIN"/>
    <property type="match status" value="1"/>
</dbReference>
<evidence type="ECO:0000313" key="8">
    <source>
        <dbReference type="Proteomes" id="UP001296104"/>
    </source>
</evidence>
<sequence>MVLFQCISAAACFATCLAAPFKGHPAILERRQQFDKRQEATGSPPDFALLAVPTETPYGPPGASGSLRGSESLVGYNPSNPVDKDLLATVPKDQYTLTPAQSEDADLGLYLDLSDVENPQPIRGGTDAPTDPGPRNRELEKQNSDVYIPPGTDSGDVSNAKWPLALSHNRHGLNSAGWARQQSVRELPIATAMAGVDMYLGPNAYRELHWHQEGEWSMVLNGTVRLASMNEAGETFIDDLQAGDVWFFPPGVPHSIQAFEDGVEFLLIFDNGDFSEDNTFLVSELFERNPKSVLAKDLRVDTSAFDKIPDGQLYIFNGTPAPSNISEQNVTGPAGPIPQHNSYSYHFSQQKPYEVPGGSVKILDTTTFPIASDFAVALFTIKPGAMRELHWHTTSDEWDYIISGQGRLTVYQAPTSSRTFDFQAGDTGYVPVVTAHYLENTGTEDLVYLEVLQAPTYNDISVAQWLGLTPKQVVKDHLGFSDDTLSRLPHIKPFILPGDTNLTQTNFTSTVE</sequence>
<dbReference type="InterPro" id="IPR014710">
    <property type="entry name" value="RmlC-like_jellyroll"/>
</dbReference>
<dbReference type="AlphaFoldDB" id="A0AAI8Z6F2"/>
<feature type="binding site" evidence="3">
    <location>
        <position position="436"/>
    </location>
    <ligand>
        <name>Mn(2+)</name>
        <dbReference type="ChEBI" id="CHEBI:29035"/>
        <label>2</label>
    </ligand>
</feature>
<feature type="compositionally biased region" description="Basic and acidic residues" evidence="4">
    <location>
        <begin position="134"/>
        <end position="143"/>
    </location>
</feature>
<keyword evidence="8" id="KW-1185">Reference proteome</keyword>
<dbReference type="Gene3D" id="2.60.120.10">
    <property type="entry name" value="Jelly Rolls"/>
    <property type="match status" value="2"/>
</dbReference>
<name>A0AAI8Z6F2_9PEZI</name>
<keyword evidence="5" id="KW-0732">Signal</keyword>
<dbReference type="PANTHER" id="PTHR35848">
    <property type="entry name" value="OXALATE-BINDING PROTEIN"/>
    <property type="match status" value="1"/>
</dbReference>
<feature type="region of interest" description="Disordered" evidence="4">
    <location>
        <begin position="33"/>
        <end position="85"/>
    </location>
</feature>
<feature type="binding site" evidence="3">
    <location>
        <position position="392"/>
    </location>
    <ligand>
        <name>Mn(2+)</name>
        <dbReference type="ChEBI" id="CHEBI:29035"/>
        <label>2</label>
    </ligand>
</feature>
<feature type="domain" description="Cupin type-1" evidence="6">
    <location>
        <begin position="164"/>
        <end position="306"/>
    </location>
</feature>
<feature type="binding site" evidence="3">
    <location>
        <position position="397"/>
    </location>
    <ligand>
        <name>Mn(2+)</name>
        <dbReference type="ChEBI" id="CHEBI:29035"/>
        <label>2</label>
    </ligand>
</feature>
<feature type="domain" description="Cupin type-1" evidence="6">
    <location>
        <begin position="345"/>
        <end position="486"/>
    </location>
</feature>
<comment type="caution">
    <text evidence="7">The sequence shown here is derived from an EMBL/GenBank/DDBJ whole genome shotgun (WGS) entry which is preliminary data.</text>
</comment>
<dbReference type="EMBL" id="CAVMBE010000083">
    <property type="protein sequence ID" value="CAK4033319.1"/>
    <property type="molecule type" value="Genomic_DNA"/>
</dbReference>
<organism evidence="7 8">
    <name type="scientific">Lecanosticta acicola</name>
    <dbReference type="NCBI Taxonomy" id="111012"/>
    <lineage>
        <taxon>Eukaryota</taxon>
        <taxon>Fungi</taxon>
        <taxon>Dikarya</taxon>
        <taxon>Ascomycota</taxon>
        <taxon>Pezizomycotina</taxon>
        <taxon>Dothideomycetes</taxon>
        <taxon>Dothideomycetidae</taxon>
        <taxon>Mycosphaerellales</taxon>
        <taxon>Mycosphaerellaceae</taxon>
        <taxon>Lecanosticta</taxon>
    </lineage>
</organism>
<keyword evidence="1 3" id="KW-0479">Metal-binding</keyword>
<feature type="chain" id="PRO_5042567347" evidence="5">
    <location>
        <begin position="19"/>
        <end position="512"/>
    </location>
</feature>
<dbReference type="CDD" id="cd20304">
    <property type="entry name" value="cupin_OxDC_N"/>
    <property type="match status" value="1"/>
</dbReference>
<evidence type="ECO:0000259" key="6">
    <source>
        <dbReference type="SMART" id="SM00835"/>
    </source>
</evidence>
<evidence type="ECO:0000256" key="2">
    <source>
        <dbReference type="PIRSR" id="PIRSR617774-1"/>
    </source>
</evidence>
<feature type="binding site" evidence="3">
    <location>
        <position position="254"/>
    </location>
    <ligand>
        <name>Mn(2+)</name>
        <dbReference type="ChEBI" id="CHEBI:29035"/>
        <label>1</label>
    </ligand>
</feature>
<reference evidence="7" key="1">
    <citation type="submission" date="2023-11" db="EMBL/GenBank/DDBJ databases">
        <authorList>
            <person name="Alioto T."/>
            <person name="Alioto T."/>
            <person name="Gomez Garrido J."/>
        </authorList>
    </citation>
    <scope>NUCLEOTIDE SEQUENCE</scope>
</reference>
<feature type="active site" description="Proton donor" evidence="2">
    <location>
        <position position="450"/>
    </location>
</feature>
<evidence type="ECO:0000256" key="3">
    <source>
        <dbReference type="PIRSR" id="PIRSR617774-2"/>
    </source>
</evidence>
<feature type="binding site" evidence="3">
    <location>
        <position position="390"/>
    </location>
    <ligand>
        <name>Mn(2+)</name>
        <dbReference type="ChEBI" id="CHEBI:29035"/>
        <label>2</label>
    </ligand>
</feature>
<dbReference type="InterPro" id="IPR051610">
    <property type="entry name" value="GPI/OXD"/>
</dbReference>
<dbReference type="NCBIfam" id="TIGR03404">
    <property type="entry name" value="bicupin_oxalic"/>
    <property type="match status" value="1"/>
</dbReference>
<dbReference type="CDD" id="cd20305">
    <property type="entry name" value="cupin_OxDC_C"/>
    <property type="match status" value="1"/>
</dbReference>
<dbReference type="Proteomes" id="UP001296104">
    <property type="component" value="Unassembled WGS sequence"/>
</dbReference>
<dbReference type="InterPro" id="IPR011051">
    <property type="entry name" value="RmlC_Cupin_sf"/>
</dbReference>
<feature type="binding site" evidence="3">
    <location>
        <position position="215"/>
    </location>
    <ligand>
        <name>Mn(2+)</name>
        <dbReference type="ChEBI" id="CHEBI:29035"/>
        <label>1</label>
    </ligand>
</feature>
<feature type="binding site" evidence="3">
    <location>
        <position position="209"/>
    </location>
    <ligand>
        <name>Mn(2+)</name>
        <dbReference type="ChEBI" id="CHEBI:29035"/>
        <label>1</label>
    </ligand>
</feature>
<dbReference type="SMART" id="SM00835">
    <property type="entry name" value="Cupin_1"/>
    <property type="match status" value="2"/>
</dbReference>
<proteinExistence type="predicted"/>
<evidence type="ECO:0000256" key="1">
    <source>
        <dbReference type="ARBA" id="ARBA00022723"/>
    </source>
</evidence>
<feature type="signal peptide" evidence="5">
    <location>
        <begin position="1"/>
        <end position="18"/>
    </location>
</feature>
<keyword evidence="3" id="KW-0464">Manganese</keyword>
<dbReference type="SUPFAM" id="SSF51182">
    <property type="entry name" value="RmlC-like cupins"/>
    <property type="match status" value="1"/>
</dbReference>
<feature type="region of interest" description="Disordered" evidence="4">
    <location>
        <begin position="115"/>
        <end position="154"/>
    </location>
</feature>
<accession>A0AAI8Z6F2</accession>
<gene>
    <name evidence="7" type="ORF">LECACI_7A008477</name>
</gene>
<dbReference type="Pfam" id="PF00190">
    <property type="entry name" value="Cupin_1"/>
    <property type="match status" value="2"/>
</dbReference>
<evidence type="ECO:0000256" key="4">
    <source>
        <dbReference type="SAM" id="MobiDB-lite"/>
    </source>
</evidence>
<dbReference type="InterPro" id="IPR006045">
    <property type="entry name" value="Cupin_1"/>
</dbReference>
<evidence type="ECO:0000256" key="5">
    <source>
        <dbReference type="SAM" id="SignalP"/>
    </source>
</evidence>
<comment type="cofactor">
    <cofactor evidence="3">
        <name>Mn(2+)</name>
        <dbReference type="ChEBI" id="CHEBI:29035"/>
    </cofactor>
    <text evidence="3">Binds 2 manganese ions per subunit.</text>
</comment>
<evidence type="ECO:0000313" key="7">
    <source>
        <dbReference type="EMBL" id="CAK4033319.1"/>
    </source>
</evidence>
<dbReference type="GO" id="GO:0033609">
    <property type="term" value="P:oxalate metabolic process"/>
    <property type="evidence" value="ECO:0007669"/>
    <property type="project" value="InterPro"/>
</dbReference>
<dbReference type="GO" id="GO:0046872">
    <property type="term" value="F:metal ion binding"/>
    <property type="evidence" value="ECO:0007669"/>
    <property type="project" value="UniProtKB-KW"/>
</dbReference>